<dbReference type="CDD" id="cd04301">
    <property type="entry name" value="NAT_SF"/>
    <property type="match status" value="1"/>
</dbReference>
<keyword evidence="3" id="KW-1185">Reference proteome</keyword>
<organism evidence="2 3">
    <name type="scientific">Persicobacter diffluens</name>
    <dbReference type="NCBI Taxonomy" id="981"/>
    <lineage>
        <taxon>Bacteria</taxon>
        <taxon>Pseudomonadati</taxon>
        <taxon>Bacteroidota</taxon>
        <taxon>Cytophagia</taxon>
        <taxon>Cytophagales</taxon>
        <taxon>Persicobacteraceae</taxon>
        <taxon>Persicobacter</taxon>
    </lineage>
</organism>
<proteinExistence type="predicted"/>
<dbReference type="InterPro" id="IPR000182">
    <property type="entry name" value="GNAT_dom"/>
</dbReference>
<gene>
    <name evidence="2" type="ORF">PEDI_10730</name>
</gene>
<evidence type="ECO:0000313" key="2">
    <source>
        <dbReference type="EMBL" id="GJM60521.1"/>
    </source>
</evidence>
<evidence type="ECO:0000259" key="1">
    <source>
        <dbReference type="PROSITE" id="PS51186"/>
    </source>
</evidence>
<accession>A0AAN5AKK5</accession>
<dbReference type="PANTHER" id="PTHR42791:SF1">
    <property type="entry name" value="N-ACETYLTRANSFERASE DOMAIN-CONTAINING PROTEIN"/>
    <property type="match status" value="1"/>
</dbReference>
<dbReference type="InterPro" id="IPR052523">
    <property type="entry name" value="Trichothecene_AcTrans"/>
</dbReference>
<dbReference type="SUPFAM" id="SSF55729">
    <property type="entry name" value="Acyl-CoA N-acyltransferases (Nat)"/>
    <property type="match status" value="1"/>
</dbReference>
<dbReference type="InterPro" id="IPR016181">
    <property type="entry name" value="Acyl_CoA_acyltransferase"/>
</dbReference>
<dbReference type="RefSeq" id="WP_338236248.1">
    <property type="nucleotide sequence ID" value="NZ_BQKE01000001.1"/>
</dbReference>
<evidence type="ECO:0000313" key="3">
    <source>
        <dbReference type="Proteomes" id="UP001310022"/>
    </source>
</evidence>
<protein>
    <submittedName>
        <fullName evidence="2">N-acetyltransferase</fullName>
    </submittedName>
</protein>
<dbReference type="Gene3D" id="3.40.630.30">
    <property type="match status" value="1"/>
</dbReference>
<dbReference type="Proteomes" id="UP001310022">
    <property type="component" value="Unassembled WGS sequence"/>
</dbReference>
<name>A0AAN5AKK5_9BACT</name>
<dbReference type="GO" id="GO:0016747">
    <property type="term" value="F:acyltransferase activity, transferring groups other than amino-acyl groups"/>
    <property type="evidence" value="ECO:0007669"/>
    <property type="project" value="InterPro"/>
</dbReference>
<dbReference type="AlphaFoldDB" id="A0AAN5AKK5"/>
<reference evidence="2 3" key="1">
    <citation type="submission" date="2021-12" db="EMBL/GenBank/DDBJ databases">
        <title>Genome sequencing of bacteria with rrn-lacking chromosome and rrn-plasmid.</title>
        <authorList>
            <person name="Anda M."/>
            <person name="Iwasaki W."/>
        </authorList>
    </citation>
    <scope>NUCLEOTIDE SEQUENCE [LARGE SCALE GENOMIC DNA]</scope>
    <source>
        <strain evidence="2 3">NBRC 15940</strain>
    </source>
</reference>
<feature type="domain" description="N-acetyltransferase" evidence="1">
    <location>
        <begin position="86"/>
        <end position="185"/>
    </location>
</feature>
<dbReference type="PROSITE" id="PS51186">
    <property type="entry name" value="GNAT"/>
    <property type="match status" value="1"/>
</dbReference>
<sequence>MVDRHQLVQVLSDPFEGNPSVDLVVGEGSGARERLERLMEYSLKLCEKRGKVITNEEGTAVLLALHSRQKISWFQQLKLDLVFAFQVLGWKRIYPVLKREILIKSLHPKSAYWHLWFIAVAPEMQGQGEGAKLLEQFQAENHEALPVFLETSVPRNLPLYQRFGFELIQEVDTGFPLYIMKATNEKKEHCSLD</sequence>
<dbReference type="PANTHER" id="PTHR42791">
    <property type="entry name" value="GNAT FAMILY ACETYLTRANSFERASE"/>
    <property type="match status" value="1"/>
</dbReference>
<dbReference type="EMBL" id="BQKE01000001">
    <property type="protein sequence ID" value="GJM60521.1"/>
    <property type="molecule type" value="Genomic_DNA"/>
</dbReference>
<comment type="caution">
    <text evidence="2">The sequence shown here is derived from an EMBL/GenBank/DDBJ whole genome shotgun (WGS) entry which is preliminary data.</text>
</comment>
<dbReference type="Pfam" id="PF13508">
    <property type="entry name" value="Acetyltransf_7"/>
    <property type="match status" value="1"/>
</dbReference>